<keyword evidence="1" id="KW-0732">Signal</keyword>
<organism evidence="2 3">
    <name type="scientific">Mycena alexandri</name>
    <dbReference type="NCBI Taxonomy" id="1745969"/>
    <lineage>
        <taxon>Eukaryota</taxon>
        <taxon>Fungi</taxon>
        <taxon>Dikarya</taxon>
        <taxon>Basidiomycota</taxon>
        <taxon>Agaricomycotina</taxon>
        <taxon>Agaricomycetes</taxon>
        <taxon>Agaricomycetidae</taxon>
        <taxon>Agaricales</taxon>
        <taxon>Marasmiineae</taxon>
        <taxon>Mycenaceae</taxon>
        <taxon>Mycena</taxon>
    </lineage>
</organism>
<reference evidence="2" key="1">
    <citation type="submission" date="2023-03" db="EMBL/GenBank/DDBJ databases">
        <title>Massive genome expansion in bonnet fungi (Mycena s.s.) driven by repeated elements and novel gene families across ecological guilds.</title>
        <authorList>
            <consortium name="Lawrence Berkeley National Laboratory"/>
            <person name="Harder C.B."/>
            <person name="Miyauchi S."/>
            <person name="Viragh M."/>
            <person name="Kuo A."/>
            <person name="Thoen E."/>
            <person name="Andreopoulos B."/>
            <person name="Lu D."/>
            <person name="Skrede I."/>
            <person name="Drula E."/>
            <person name="Henrissat B."/>
            <person name="Morin E."/>
            <person name="Kohler A."/>
            <person name="Barry K."/>
            <person name="LaButti K."/>
            <person name="Morin E."/>
            <person name="Salamov A."/>
            <person name="Lipzen A."/>
            <person name="Mereny Z."/>
            <person name="Hegedus B."/>
            <person name="Baldrian P."/>
            <person name="Stursova M."/>
            <person name="Weitz H."/>
            <person name="Taylor A."/>
            <person name="Grigoriev I.V."/>
            <person name="Nagy L.G."/>
            <person name="Martin F."/>
            <person name="Kauserud H."/>
        </authorList>
    </citation>
    <scope>NUCLEOTIDE SEQUENCE</scope>
    <source>
        <strain evidence="2">CBHHK200</strain>
    </source>
</reference>
<feature type="chain" id="PRO_5041920290" description="Secreted protein" evidence="1">
    <location>
        <begin position="17"/>
        <end position="94"/>
    </location>
</feature>
<evidence type="ECO:0008006" key="4">
    <source>
        <dbReference type="Google" id="ProtNLM"/>
    </source>
</evidence>
<protein>
    <recommendedName>
        <fullName evidence="4">Secreted protein</fullName>
    </recommendedName>
</protein>
<keyword evidence="3" id="KW-1185">Reference proteome</keyword>
<feature type="signal peptide" evidence="1">
    <location>
        <begin position="1"/>
        <end position="16"/>
    </location>
</feature>
<sequence>MFSILRFFALLHSTVAFSSNVFERTPNFALSSITKVAARCSSPAALDPMPVLYAEMHLVGFMIVVVSDTRRVSQGKRSARERRWRSGARGCKAT</sequence>
<dbReference type="Proteomes" id="UP001218188">
    <property type="component" value="Unassembled WGS sequence"/>
</dbReference>
<evidence type="ECO:0000313" key="2">
    <source>
        <dbReference type="EMBL" id="KAJ7027592.1"/>
    </source>
</evidence>
<dbReference type="EMBL" id="JARJCM010000122">
    <property type="protein sequence ID" value="KAJ7027592.1"/>
    <property type="molecule type" value="Genomic_DNA"/>
</dbReference>
<accession>A0AAD6WW87</accession>
<dbReference type="AlphaFoldDB" id="A0AAD6WW87"/>
<gene>
    <name evidence="2" type="ORF">C8F04DRAFT_1266832</name>
</gene>
<name>A0AAD6WW87_9AGAR</name>
<proteinExistence type="predicted"/>
<evidence type="ECO:0000256" key="1">
    <source>
        <dbReference type="SAM" id="SignalP"/>
    </source>
</evidence>
<comment type="caution">
    <text evidence="2">The sequence shown here is derived from an EMBL/GenBank/DDBJ whole genome shotgun (WGS) entry which is preliminary data.</text>
</comment>
<evidence type="ECO:0000313" key="3">
    <source>
        <dbReference type="Proteomes" id="UP001218188"/>
    </source>
</evidence>